<dbReference type="EMBL" id="BONG01000001">
    <property type="protein sequence ID" value="GIF86847.1"/>
    <property type="molecule type" value="Genomic_DNA"/>
</dbReference>
<dbReference type="PANTHER" id="PTHR24096">
    <property type="entry name" value="LONG-CHAIN-FATTY-ACID--COA LIGASE"/>
    <property type="match status" value="1"/>
</dbReference>
<evidence type="ECO:0000313" key="5">
    <source>
        <dbReference type="EMBL" id="GIF86847.1"/>
    </source>
</evidence>
<feature type="domain" description="AMP-binding enzyme C-terminal" evidence="4">
    <location>
        <begin position="445"/>
        <end position="519"/>
    </location>
</feature>
<evidence type="ECO:0000259" key="3">
    <source>
        <dbReference type="Pfam" id="PF03992"/>
    </source>
</evidence>
<name>A0A8J3NN48_9ACTN</name>
<evidence type="ECO:0000313" key="6">
    <source>
        <dbReference type="Proteomes" id="UP000619293"/>
    </source>
</evidence>
<dbReference type="RefSeq" id="WP_191842197.1">
    <property type="nucleotide sequence ID" value="NZ_BAAALB010000004.1"/>
</dbReference>
<dbReference type="InterPro" id="IPR000873">
    <property type="entry name" value="AMP-dep_synth/lig_dom"/>
</dbReference>
<reference evidence="5 6" key="1">
    <citation type="submission" date="2021-01" db="EMBL/GenBank/DDBJ databases">
        <title>Whole genome shotgun sequence of Catellatospora chokoriensis NBRC 107358.</title>
        <authorList>
            <person name="Komaki H."/>
            <person name="Tamura T."/>
        </authorList>
    </citation>
    <scope>NUCLEOTIDE SEQUENCE [LARGE SCALE GENOMIC DNA]</scope>
    <source>
        <strain evidence="5 6">NBRC 107358</strain>
    </source>
</reference>
<protein>
    <submittedName>
        <fullName evidence="5">Long-chain-fatty-acid--CoA ligase</fullName>
    </submittedName>
</protein>
<dbReference type="Pfam" id="PF00501">
    <property type="entry name" value="AMP-binding"/>
    <property type="match status" value="1"/>
</dbReference>
<dbReference type="Pfam" id="PF13193">
    <property type="entry name" value="AMP-binding_C"/>
    <property type="match status" value="1"/>
</dbReference>
<feature type="domain" description="ABM" evidence="3">
    <location>
        <begin position="544"/>
        <end position="615"/>
    </location>
</feature>
<comment type="caution">
    <text evidence="5">The sequence shown here is derived from an EMBL/GenBank/DDBJ whole genome shotgun (WGS) entry which is preliminary data.</text>
</comment>
<organism evidence="5 6">
    <name type="scientific">Catellatospora chokoriensis</name>
    <dbReference type="NCBI Taxonomy" id="310353"/>
    <lineage>
        <taxon>Bacteria</taxon>
        <taxon>Bacillati</taxon>
        <taxon>Actinomycetota</taxon>
        <taxon>Actinomycetes</taxon>
        <taxon>Micromonosporales</taxon>
        <taxon>Micromonosporaceae</taxon>
        <taxon>Catellatospora</taxon>
    </lineage>
</organism>
<dbReference type="Gene3D" id="3.30.70.100">
    <property type="match status" value="1"/>
</dbReference>
<dbReference type="InterPro" id="IPR011008">
    <property type="entry name" value="Dimeric_a/b-barrel"/>
</dbReference>
<accession>A0A8J3NN48</accession>
<dbReference type="SUPFAM" id="SSF56801">
    <property type="entry name" value="Acetyl-CoA synthetase-like"/>
    <property type="match status" value="1"/>
</dbReference>
<feature type="domain" description="AMP-dependent synthetase/ligase" evidence="2">
    <location>
        <begin position="32"/>
        <end position="395"/>
    </location>
</feature>
<dbReference type="InterPro" id="IPR020845">
    <property type="entry name" value="AMP-binding_CS"/>
</dbReference>
<dbReference type="InterPro" id="IPR045851">
    <property type="entry name" value="AMP-bd_C_sf"/>
</dbReference>
<proteinExistence type="predicted"/>
<dbReference type="InterPro" id="IPR025110">
    <property type="entry name" value="AMP-bd_C"/>
</dbReference>
<dbReference type="InterPro" id="IPR042099">
    <property type="entry name" value="ANL_N_sf"/>
</dbReference>
<sequence length="643" mass="68454">MPSSTDADAVAAERALADTLARSGGTLDGLLRRAAVSAPHRTAVQTGSRAMTFAELDAAADGFAAKLTGLLPRDTAPSRPGLPGAVVGVAAALHPAFAVAYYGTVRAGHVCAVINPLQGEEELAYALESAGVQVLVGVADMAEKLQRIRLDLPRLAHVFYLDRPGEHCVPAAGAPAGSAARFDSPVDDPDAVAVIQFTSGTTGRPKAVLLTHRNLVYNAAQVAGVHGLGPDTVTLNHLPTYHPMHLNSAVSAGTTQVLCPDADPTQAVATAARTGATHFYSLPVRLARMAADPRLPTWRMPGVRAILSGGSALAPAAAARLCAGLGVPVIQGYGLAETAPLTHCDRIDRPSAGSVGRPVAGTECRVVDLDTRQPLPAGTPGEVQLRGPQLMAGYLTPDGVRRPFDAEGWFDTGDVGRLDDDGTLFLVDRLKDVFKCDNWLVSPVELERVIMRHPAVTDCMVVDMPHEYRGAVAYALVVTDDEQVGPDEVVAFVNAGLPEYQHLHGIELVREIPRSPNGKARRRDVRTHVHERHGAAHTRRSDHMVTFINKITVSGDVARFEQVLDEISAYMGGQPGFIGRQLYRSRRQPEVFIETVQWADAAAHAKAVQTPGFREQVVKLAGLAVPEHDLYDAVDEHAPLASR</sequence>
<keyword evidence="5" id="KW-0436">Ligase</keyword>
<keyword evidence="6" id="KW-1185">Reference proteome</keyword>
<feature type="region of interest" description="Disordered" evidence="1">
    <location>
        <begin position="517"/>
        <end position="536"/>
    </location>
</feature>
<dbReference type="Pfam" id="PF03992">
    <property type="entry name" value="ABM"/>
    <property type="match status" value="1"/>
</dbReference>
<dbReference type="AlphaFoldDB" id="A0A8J3NN48"/>
<dbReference type="SUPFAM" id="SSF54909">
    <property type="entry name" value="Dimeric alpha+beta barrel"/>
    <property type="match status" value="1"/>
</dbReference>
<gene>
    <name evidence="5" type="primary">fadD_1</name>
    <name evidence="5" type="ORF">Cch02nite_02910</name>
</gene>
<feature type="compositionally biased region" description="Basic and acidic residues" evidence="1">
    <location>
        <begin position="526"/>
        <end position="536"/>
    </location>
</feature>
<dbReference type="Gene3D" id="3.30.300.30">
    <property type="match status" value="1"/>
</dbReference>
<evidence type="ECO:0000259" key="4">
    <source>
        <dbReference type="Pfam" id="PF13193"/>
    </source>
</evidence>
<dbReference type="InterPro" id="IPR007138">
    <property type="entry name" value="ABM_dom"/>
</dbReference>
<dbReference type="GO" id="GO:0016405">
    <property type="term" value="F:CoA-ligase activity"/>
    <property type="evidence" value="ECO:0007669"/>
    <property type="project" value="TreeGrafter"/>
</dbReference>
<evidence type="ECO:0000256" key="1">
    <source>
        <dbReference type="SAM" id="MobiDB-lite"/>
    </source>
</evidence>
<evidence type="ECO:0000259" key="2">
    <source>
        <dbReference type="Pfam" id="PF00501"/>
    </source>
</evidence>
<dbReference type="PROSITE" id="PS00455">
    <property type="entry name" value="AMP_BINDING"/>
    <property type="match status" value="1"/>
</dbReference>
<dbReference type="Proteomes" id="UP000619293">
    <property type="component" value="Unassembled WGS sequence"/>
</dbReference>
<dbReference type="Gene3D" id="3.40.50.12780">
    <property type="entry name" value="N-terminal domain of ligase-like"/>
    <property type="match status" value="1"/>
</dbReference>